<proteinExistence type="predicted"/>
<dbReference type="AlphaFoldDB" id="A0A2M4CBG4"/>
<reference evidence="3" key="1">
    <citation type="submission" date="2018-01" db="EMBL/GenBank/DDBJ databases">
        <title>An insight into the sialome of Amazonian anophelines.</title>
        <authorList>
            <person name="Ribeiro J.M."/>
            <person name="Scarpassa V."/>
            <person name="Calvo E."/>
        </authorList>
    </citation>
    <scope>NUCLEOTIDE SEQUENCE</scope>
    <source>
        <tissue evidence="3">Salivary glands</tissue>
    </source>
</reference>
<sequence length="81" mass="8772">MMLLLLLLLLSSVDAFLTGSPLPGTSPYQPHKVTQCNSTANRGGGNKWHNKSPQEVPRTGHVPQQLMAGRRLAAHIFPAES</sequence>
<feature type="region of interest" description="Disordered" evidence="1">
    <location>
        <begin position="37"/>
        <end position="59"/>
    </location>
</feature>
<organism evidence="3">
    <name type="scientific">Anopheles marajoara</name>
    <dbReference type="NCBI Taxonomy" id="58244"/>
    <lineage>
        <taxon>Eukaryota</taxon>
        <taxon>Metazoa</taxon>
        <taxon>Ecdysozoa</taxon>
        <taxon>Arthropoda</taxon>
        <taxon>Hexapoda</taxon>
        <taxon>Insecta</taxon>
        <taxon>Pterygota</taxon>
        <taxon>Neoptera</taxon>
        <taxon>Endopterygota</taxon>
        <taxon>Diptera</taxon>
        <taxon>Nematocera</taxon>
        <taxon>Culicoidea</taxon>
        <taxon>Culicidae</taxon>
        <taxon>Anophelinae</taxon>
        <taxon>Anopheles</taxon>
    </lineage>
</organism>
<name>A0A2M4CBG4_9DIPT</name>
<dbReference type="EMBL" id="GGFJ01013513">
    <property type="protein sequence ID" value="MBW62654.1"/>
    <property type="molecule type" value="Transcribed_RNA"/>
</dbReference>
<feature type="signal peptide" evidence="2">
    <location>
        <begin position="1"/>
        <end position="15"/>
    </location>
</feature>
<protein>
    <submittedName>
        <fullName evidence="3">Putative secreted protein</fullName>
    </submittedName>
</protein>
<keyword evidence="2" id="KW-0732">Signal</keyword>
<accession>A0A2M4CBG4</accession>
<evidence type="ECO:0000256" key="1">
    <source>
        <dbReference type="SAM" id="MobiDB-lite"/>
    </source>
</evidence>
<feature type="chain" id="PRO_5014986267" evidence="2">
    <location>
        <begin position="16"/>
        <end position="81"/>
    </location>
</feature>
<evidence type="ECO:0000256" key="2">
    <source>
        <dbReference type="SAM" id="SignalP"/>
    </source>
</evidence>
<evidence type="ECO:0000313" key="3">
    <source>
        <dbReference type="EMBL" id="MBW62654.1"/>
    </source>
</evidence>